<dbReference type="PANTHER" id="PTHR30619">
    <property type="entry name" value="DNA INTERNALIZATION/COMPETENCE PROTEIN COMEC/REC2"/>
    <property type="match status" value="1"/>
</dbReference>
<dbReference type="InterPro" id="IPR052159">
    <property type="entry name" value="Competence_DNA_uptake"/>
</dbReference>
<evidence type="ECO:0000259" key="1">
    <source>
        <dbReference type="Pfam" id="PF00753"/>
    </source>
</evidence>
<protein>
    <submittedName>
        <fullName evidence="2">MBL fold metallo-hydrolase</fullName>
    </submittedName>
</protein>
<dbReference type="Proteomes" id="UP001337305">
    <property type="component" value="Unassembled WGS sequence"/>
</dbReference>
<dbReference type="SUPFAM" id="SSF56281">
    <property type="entry name" value="Metallo-hydrolase/oxidoreductase"/>
    <property type="match status" value="1"/>
</dbReference>
<organism evidence="2 3">
    <name type="scientific">Flavivirga spongiicola</name>
    <dbReference type="NCBI Taxonomy" id="421621"/>
    <lineage>
        <taxon>Bacteria</taxon>
        <taxon>Pseudomonadati</taxon>
        <taxon>Bacteroidota</taxon>
        <taxon>Flavobacteriia</taxon>
        <taxon>Flavobacteriales</taxon>
        <taxon>Flavobacteriaceae</taxon>
        <taxon>Flavivirga</taxon>
    </lineage>
</organism>
<proteinExistence type="predicted"/>
<evidence type="ECO:0000313" key="3">
    <source>
        <dbReference type="Proteomes" id="UP001337305"/>
    </source>
</evidence>
<name>A0ABU7XMG9_9FLAO</name>
<dbReference type="RefSeq" id="WP_303308887.1">
    <property type="nucleotide sequence ID" value="NZ_JAODOP010000001.1"/>
</dbReference>
<dbReference type="InterPro" id="IPR036866">
    <property type="entry name" value="RibonucZ/Hydroxyglut_hydro"/>
</dbReference>
<keyword evidence="3" id="KW-1185">Reference proteome</keyword>
<dbReference type="Pfam" id="PF00753">
    <property type="entry name" value="Lactamase_B"/>
    <property type="match status" value="1"/>
</dbReference>
<dbReference type="InterPro" id="IPR001279">
    <property type="entry name" value="Metallo-B-lactamas"/>
</dbReference>
<evidence type="ECO:0000313" key="2">
    <source>
        <dbReference type="EMBL" id="MEF3831889.1"/>
    </source>
</evidence>
<gene>
    <name evidence="2" type="ORF">N1F79_02000</name>
</gene>
<dbReference type="EMBL" id="JAODOP010000001">
    <property type="protein sequence ID" value="MEF3831889.1"/>
    <property type="molecule type" value="Genomic_DNA"/>
</dbReference>
<dbReference type="PANTHER" id="PTHR30619:SF1">
    <property type="entry name" value="RECOMBINATION PROTEIN 2"/>
    <property type="match status" value="1"/>
</dbReference>
<dbReference type="Gene3D" id="3.60.15.10">
    <property type="entry name" value="Ribonuclease Z/Hydroxyacylglutathione hydrolase-like"/>
    <property type="match status" value="1"/>
</dbReference>
<sequence>MSIKLSIELFPAANGDAILIEVGQQIILIDCGYISTYKEHLKPRLQALKDEGKRISILIVTHIDADHISGAIAFLKENGSAQEPNIISIDDIWFNSYRHLHFQNKESGSHADETDFFEIPSGLESNNADDPNSLVSYSQGTSLGSLILKHGYTWNGAFMGSTAMADSPKVIQLNDGLSITVLGPTQEALDNMSNHWYKYLKTIFQGKLNEDAFFDDAFELMMEEMRQSDLEQLEQPDPSSPVAVDHDWVTANYKDLWSHPEDKSPTNGASIIFMLEYDNGTDISKKLLFPGDSIPSQLLGQLQKLVAQRADLELPVKLDVFKVPHHGANKNNNPELIANILSEYYLFSTNGSGHYSHPDMDTLAQIVKSHGTEKLKTLVFNYRQFERFTDLDNLQLKNKYKYQTIWPDVDQFGNGHDGYIKLNLEF</sequence>
<accession>A0ABU7XMG9</accession>
<feature type="domain" description="Metallo-beta-lactamase" evidence="1">
    <location>
        <begin position="14"/>
        <end position="78"/>
    </location>
</feature>
<reference evidence="2 3" key="1">
    <citation type="submission" date="2022-09" db="EMBL/GenBank/DDBJ databases">
        <title>Genome sequencing of Flavivirga sp. MEBiC05379.</title>
        <authorList>
            <person name="Oh H.-M."/>
            <person name="Kwon K.K."/>
            <person name="Park M.J."/>
            <person name="Yang S.-H."/>
        </authorList>
    </citation>
    <scope>NUCLEOTIDE SEQUENCE [LARGE SCALE GENOMIC DNA]</scope>
    <source>
        <strain evidence="2 3">MEBiC05379</strain>
    </source>
</reference>
<comment type="caution">
    <text evidence="2">The sequence shown here is derived from an EMBL/GenBank/DDBJ whole genome shotgun (WGS) entry which is preliminary data.</text>
</comment>